<keyword evidence="2" id="KW-1185">Reference proteome</keyword>
<proteinExistence type="predicted"/>
<protein>
    <submittedName>
        <fullName evidence="1">Uncharacterized protein</fullName>
    </submittedName>
</protein>
<comment type="caution">
    <text evidence="1">The sequence shown here is derived from an EMBL/GenBank/DDBJ whole genome shotgun (WGS) entry which is preliminary data.</text>
</comment>
<evidence type="ECO:0000313" key="1">
    <source>
        <dbReference type="EMBL" id="GAA2175582.1"/>
    </source>
</evidence>
<reference evidence="2" key="1">
    <citation type="journal article" date="2019" name="Int. J. Syst. Evol. Microbiol.">
        <title>The Global Catalogue of Microorganisms (GCM) 10K type strain sequencing project: providing services to taxonomists for standard genome sequencing and annotation.</title>
        <authorList>
            <consortium name="The Broad Institute Genomics Platform"/>
            <consortium name="The Broad Institute Genome Sequencing Center for Infectious Disease"/>
            <person name="Wu L."/>
            <person name="Ma J."/>
        </authorList>
    </citation>
    <scope>NUCLEOTIDE SEQUENCE [LARGE SCALE GENOMIC DNA]</scope>
    <source>
        <strain evidence="2">JCM 14917</strain>
    </source>
</reference>
<gene>
    <name evidence="1" type="ORF">GCM10009784_18520</name>
</gene>
<accession>A0ABP5MLW8</accession>
<dbReference type="EMBL" id="BAAAON010000002">
    <property type="protein sequence ID" value="GAA2175582.1"/>
    <property type="molecule type" value="Genomic_DNA"/>
</dbReference>
<organism evidence="1 2">
    <name type="scientific">Arthrobacter parietis</name>
    <dbReference type="NCBI Taxonomy" id="271434"/>
    <lineage>
        <taxon>Bacteria</taxon>
        <taxon>Bacillati</taxon>
        <taxon>Actinomycetota</taxon>
        <taxon>Actinomycetes</taxon>
        <taxon>Micrococcales</taxon>
        <taxon>Micrococcaceae</taxon>
        <taxon>Arthrobacter</taxon>
    </lineage>
</organism>
<sequence>MWECHLMDAQSRSFIEPPLLSIREPGDNAPAWTETDDDFPVDLSSVPERRLAELCDALFLELDSEMPDLRALERYQAACDELAFRQSISGIA</sequence>
<dbReference type="Proteomes" id="UP001500974">
    <property type="component" value="Unassembled WGS sequence"/>
</dbReference>
<evidence type="ECO:0000313" key="2">
    <source>
        <dbReference type="Proteomes" id="UP001500974"/>
    </source>
</evidence>
<name>A0ABP5MLW8_9MICC</name>